<sequence length="437" mass="49558">MQRLAEKQIAGWRDSSRRKPLIIRGARQVGKTWLVENVLAKQFTSFVKIDLEKRRDLHPHFAGNLEPQSILSHLELTTGRIIPGQTLLFFDEIQACPRALMALRYFHEEMPELHVVAAGSLLEFAFGKISIPVGRVQYLYMHPMTFYEYLLAMDKEQMAEYTLNRPDDVAGSIQEIILRELRSYFFVGGMPECVKTYRDSASMLETFQVQSEILDSYRDDFSKYTPQVNTICLDAVFLNVAKSIGEQLKYTRLNDGHSSQMNRKAFDLLVKAKVVHKIPACNPSGLPLGATANPKKFKASMLDIGLMQRLCQLPVELELQQENLLAMYRGKLAEQFVAQELLAWHSSELFYWAREARGSSAEIDFLVVRDGNIYPVEVKSGAGGSLRSLHLMLGKYTHCPQGLVLYSGTSKKLPEQKLQFLPLYCVATIGDQRPAVV</sequence>
<protein>
    <submittedName>
        <fullName evidence="3">ATP-binding protein</fullName>
    </submittedName>
</protein>
<dbReference type="PANTHER" id="PTHR33295">
    <property type="entry name" value="ATPASE"/>
    <property type="match status" value="1"/>
</dbReference>
<dbReference type="InterPro" id="IPR025420">
    <property type="entry name" value="DUF4143"/>
</dbReference>
<dbReference type="AlphaFoldDB" id="A0A8J6TE16"/>
<name>A0A8J6TE16_9BACT</name>
<comment type="caution">
    <text evidence="3">The sequence shown here is derived from an EMBL/GenBank/DDBJ whole genome shotgun (WGS) entry which is preliminary data.</text>
</comment>
<evidence type="ECO:0000259" key="2">
    <source>
        <dbReference type="Pfam" id="PF13635"/>
    </source>
</evidence>
<accession>A0A8J6TE16</accession>
<evidence type="ECO:0000313" key="4">
    <source>
        <dbReference type="Proteomes" id="UP000599024"/>
    </source>
</evidence>
<evidence type="ECO:0000313" key="3">
    <source>
        <dbReference type="EMBL" id="MBC8209017.1"/>
    </source>
</evidence>
<keyword evidence="3" id="KW-0067">ATP-binding</keyword>
<dbReference type="Proteomes" id="UP000599024">
    <property type="component" value="Unassembled WGS sequence"/>
</dbReference>
<organism evidence="3 4">
    <name type="scientific">Candidatus Desulfatifera sulfidica</name>
    <dbReference type="NCBI Taxonomy" id="2841691"/>
    <lineage>
        <taxon>Bacteria</taxon>
        <taxon>Pseudomonadati</taxon>
        <taxon>Thermodesulfobacteriota</taxon>
        <taxon>Desulfobulbia</taxon>
        <taxon>Desulfobulbales</taxon>
        <taxon>Desulfobulbaceae</taxon>
        <taxon>Candidatus Desulfatifera</taxon>
    </lineage>
</organism>
<dbReference type="GO" id="GO:0005524">
    <property type="term" value="F:ATP binding"/>
    <property type="evidence" value="ECO:0007669"/>
    <property type="project" value="UniProtKB-KW"/>
</dbReference>
<dbReference type="InterPro" id="IPR027417">
    <property type="entry name" value="P-loop_NTPase"/>
</dbReference>
<dbReference type="Pfam" id="PF13173">
    <property type="entry name" value="AAA_14"/>
    <property type="match status" value="1"/>
</dbReference>
<keyword evidence="3" id="KW-0547">Nucleotide-binding</keyword>
<dbReference type="SUPFAM" id="SSF52540">
    <property type="entry name" value="P-loop containing nucleoside triphosphate hydrolases"/>
    <property type="match status" value="1"/>
</dbReference>
<reference evidence="3 4" key="1">
    <citation type="submission" date="2020-08" db="EMBL/GenBank/DDBJ databases">
        <title>Bridging the membrane lipid divide: bacteria of the FCB group superphylum have the potential to synthesize archaeal ether lipids.</title>
        <authorList>
            <person name="Villanueva L."/>
            <person name="Von Meijenfeldt F.A.B."/>
            <person name="Westbye A.B."/>
            <person name="Yadav S."/>
            <person name="Hopmans E.C."/>
            <person name="Dutilh B.E."/>
            <person name="Sinninghe Damste J.S."/>
        </authorList>
    </citation>
    <scope>NUCLEOTIDE SEQUENCE [LARGE SCALE GENOMIC DNA]</scope>
    <source>
        <strain evidence="3">NIOZ-UU81</strain>
    </source>
</reference>
<feature type="domain" description="AAA" evidence="1">
    <location>
        <begin position="18"/>
        <end position="150"/>
    </location>
</feature>
<dbReference type="EMBL" id="JACNLK010000070">
    <property type="protein sequence ID" value="MBC8209017.1"/>
    <property type="molecule type" value="Genomic_DNA"/>
</dbReference>
<dbReference type="InterPro" id="IPR041682">
    <property type="entry name" value="AAA_14"/>
</dbReference>
<proteinExistence type="predicted"/>
<gene>
    <name evidence="3" type="ORF">H8E79_07610</name>
</gene>
<evidence type="ECO:0000259" key="1">
    <source>
        <dbReference type="Pfam" id="PF13173"/>
    </source>
</evidence>
<feature type="domain" description="DUF4143" evidence="2">
    <location>
        <begin position="219"/>
        <end position="381"/>
    </location>
</feature>
<dbReference type="PANTHER" id="PTHR33295:SF7">
    <property type="entry name" value="ATPASE"/>
    <property type="match status" value="1"/>
</dbReference>
<dbReference type="Pfam" id="PF13635">
    <property type="entry name" value="DUF4143"/>
    <property type="match status" value="1"/>
</dbReference>